<comment type="caution">
    <text evidence="1">The sequence shown here is derived from an EMBL/GenBank/DDBJ whole genome shotgun (WGS) entry which is preliminary data.</text>
</comment>
<dbReference type="Proteomes" id="UP000297910">
    <property type="component" value="Unassembled WGS sequence"/>
</dbReference>
<dbReference type="SUPFAM" id="SSF51197">
    <property type="entry name" value="Clavaminate synthase-like"/>
    <property type="match status" value="1"/>
</dbReference>
<protein>
    <submittedName>
        <fullName evidence="1">Uncharacterized protein</fullName>
    </submittedName>
</protein>
<accession>A0A4Z1G1V7</accession>
<dbReference type="EMBL" id="PQXI01000029">
    <property type="protein sequence ID" value="TGO28283.1"/>
    <property type="molecule type" value="Genomic_DNA"/>
</dbReference>
<reference evidence="1 2" key="1">
    <citation type="submission" date="2017-12" db="EMBL/GenBank/DDBJ databases">
        <title>Comparative genomics of Botrytis spp.</title>
        <authorList>
            <person name="Valero-Jimenez C.A."/>
            <person name="Tapia P."/>
            <person name="Veloso J."/>
            <person name="Silva-Moreno E."/>
            <person name="Staats M."/>
            <person name="Valdes J.H."/>
            <person name="Van Kan J.A.L."/>
        </authorList>
    </citation>
    <scope>NUCLEOTIDE SEQUENCE [LARGE SCALE GENOMIC DNA]</scope>
    <source>
        <strain evidence="1 2">Bp0003</strain>
    </source>
</reference>
<dbReference type="InterPro" id="IPR027443">
    <property type="entry name" value="IPNS-like_sf"/>
</dbReference>
<dbReference type="AlphaFoldDB" id="A0A4Z1G1V7"/>
<proteinExistence type="predicted"/>
<evidence type="ECO:0000313" key="1">
    <source>
        <dbReference type="EMBL" id="TGO28283.1"/>
    </source>
</evidence>
<keyword evidence="2" id="KW-1185">Reference proteome</keyword>
<name>A0A4Z1G1V7_9HELO</name>
<sequence>MESYMNIGGLYPSALIRVVISGKASGEPEPARYSIPHFVVPLRNGLIEPQASLEAAHGKQADEPVTFNSYSEKMFELTQIHDDKA</sequence>
<gene>
    <name evidence="1" type="ORF">BPAE_0029g00100</name>
</gene>
<dbReference type="Gene3D" id="2.60.120.330">
    <property type="entry name" value="B-lactam Antibiotic, Isopenicillin N Synthase, Chain"/>
    <property type="match status" value="1"/>
</dbReference>
<evidence type="ECO:0000313" key="2">
    <source>
        <dbReference type="Proteomes" id="UP000297910"/>
    </source>
</evidence>
<organism evidence="1 2">
    <name type="scientific">Botrytis paeoniae</name>
    <dbReference type="NCBI Taxonomy" id="278948"/>
    <lineage>
        <taxon>Eukaryota</taxon>
        <taxon>Fungi</taxon>
        <taxon>Dikarya</taxon>
        <taxon>Ascomycota</taxon>
        <taxon>Pezizomycotina</taxon>
        <taxon>Leotiomycetes</taxon>
        <taxon>Helotiales</taxon>
        <taxon>Sclerotiniaceae</taxon>
        <taxon>Botrytis</taxon>
    </lineage>
</organism>